<keyword evidence="6" id="KW-0472">Membrane</keyword>
<evidence type="ECO:0000256" key="7">
    <source>
        <dbReference type="SAM" id="MobiDB-lite"/>
    </source>
</evidence>
<dbReference type="Proteomes" id="UP000054279">
    <property type="component" value="Unassembled WGS sequence"/>
</dbReference>
<evidence type="ECO:0000313" key="10">
    <source>
        <dbReference type="Proteomes" id="UP000054279"/>
    </source>
</evidence>
<dbReference type="HOGENOM" id="CLU_1726744_0_0_1"/>
<protein>
    <recommendedName>
        <fullName evidence="8">DUF1720 domain-containing protein</fullName>
    </recommendedName>
</protein>
<feature type="compositionally biased region" description="Pro residues" evidence="7">
    <location>
        <begin position="64"/>
        <end position="74"/>
    </location>
</feature>
<sequence length="152" mass="15749">TGFPGQRPGGFAPQQTGFPQQGFQQSQPTGFPQGGLQPQATGFSGLGYQQTGFQGAGPGYQQRAPPPPPVPPIPSRFQGQPQSQLQPTQTGVPGFLGGGLQQRSFISSSSGPLIPQPTGFPSGGLVPQVTGFVDPRLQLLRNTFLPANLSAP</sequence>
<feature type="compositionally biased region" description="Low complexity" evidence="7">
    <location>
        <begin position="78"/>
        <end position="91"/>
    </location>
</feature>
<evidence type="ECO:0000256" key="6">
    <source>
        <dbReference type="ARBA" id="ARBA00023136"/>
    </source>
</evidence>
<evidence type="ECO:0000256" key="3">
    <source>
        <dbReference type="ARBA" id="ARBA00022490"/>
    </source>
</evidence>
<evidence type="ECO:0000313" key="9">
    <source>
        <dbReference type="EMBL" id="KIJ32423.1"/>
    </source>
</evidence>
<gene>
    <name evidence="9" type="ORF">M422DRAFT_265754</name>
</gene>
<evidence type="ECO:0000256" key="4">
    <source>
        <dbReference type="ARBA" id="ARBA00022583"/>
    </source>
</evidence>
<dbReference type="Pfam" id="PF08226">
    <property type="entry name" value="DUF1720"/>
    <property type="match status" value="1"/>
</dbReference>
<dbReference type="EMBL" id="KN837227">
    <property type="protein sequence ID" value="KIJ32423.1"/>
    <property type="molecule type" value="Genomic_DNA"/>
</dbReference>
<dbReference type="InterPro" id="IPR013182">
    <property type="entry name" value="DUF1720"/>
</dbReference>
<evidence type="ECO:0000259" key="8">
    <source>
        <dbReference type="Pfam" id="PF08226"/>
    </source>
</evidence>
<comment type="subcellular location">
    <subcellularLocation>
        <location evidence="2">Cytoplasm</location>
    </subcellularLocation>
    <subcellularLocation>
        <location evidence="1">Membrane</location>
        <topology evidence="1">Peripheral membrane protein</topology>
    </subcellularLocation>
</comment>
<organism evidence="9 10">
    <name type="scientific">Sphaerobolus stellatus (strain SS14)</name>
    <dbReference type="NCBI Taxonomy" id="990650"/>
    <lineage>
        <taxon>Eukaryota</taxon>
        <taxon>Fungi</taxon>
        <taxon>Dikarya</taxon>
        <taxon>Basidiomycota</taxon>
        <taxon>Agaricomycotina</taxon>
        <taxon>Agaricomycetes</taxon>
        <taxon>Phallomycetidae</taxon>
        <taxon>Geastrales</taxon>
        <taxon>Sphaerobolaceae</taxon>
        <taxon>Sphaerobolus</taxon>
    </lineage>
</organism>
<name>A0A0C9TQN4_SPHS4</name>
<feature type="compositionally biased region" description="Low complexity" evidence="7">
    <location>
        <begin position="9"/>
        <end position="35"/>
    </location>
</feature>
<accession>A0A0C9TQN4</accession>
<evidence type="ECO:0000256" key="5">
    <source>
        <dbReference type="ARBA" id="ARBA00022737"/>
    </source>
</evidence>
<keyword evidence="5" id="KW-0677">Repeat</keyword>
<keyword evidence="3" id="KW-0963">Cytoplasm</keyword>
<feature type="compositionally biased region" description="Polar residues" evidence="7">
    <location>
        <begin position="101"/>
        <end position="111"/>
    </location>
</feature>
<feature type="region of interest" description="Disordered" evidence="7">
    <location>
        <begin position="1"/>
        <end position="122"/>
    </location>
</feature>
<feature type="compositionally biased region" description="Polar residues" evidence="7">
    <location>
        <begin position="36"/>
        <end position="53"/>
    </location>
</feature>
<keyword evidence="10" id="KW-1185">Reference proteome</keyword>
<keyword evidence="4" id="KW-0254">Endocytosis</keyword>
<dbReference type="GO" id="GO:0016020">
    <property type="term" value="C:membrane"/>
    <property type="evidence" value="ECO:0007669"/>
    <property type="project" value="UniProtKB-SubCell"/>
</dbReference>
<evidence type="ECO:0000256" key="2">
    <source>
        <dbReference type="ARBA" id="ARBA00004496"/>
    </source>
</evidence>
<dbReference type="GO" id="GO:0006897">
    <property type="term" value="P:endocytosis"/>
    <property type="evidence" value="ECO:0007669"/>
    <property type="project" value="UniProtKB-KW"/>
</dbReference>
<proteinExistence type="predicted"/>
<feature type="non-terminal residue" evidence="9">
    <location>
        <position position="1"/>
    </location>
</feature>
<feature type="domain" description="DUF1720" evidence="8">
    <location>
        <begin position="1"/>
        <end position="43"/>
    </location>
</feature>
<dbReference type="GO" id="GO:0005737">
    <property type="term" value="C:cytoplasm"/>
    <property type="evidence" value="ECO:0007669"/>
    <property type="project" value="UniProtKB-SubCell"/>
</dbReference>
<evidence type="ECO:0000256" key="1">
    <source>
        <dbReference type="ARBA" id="ARBA00004170"/>
    </source>
</evidence>
<dbReference type="AlphaFoldDB" id="A0A0C9TQN4"/>
<reference evidence="9 10" key="1">
    <citation type="submission" date="2014-06" db="EMBL/GenBank/DDBJ databases">
        <title>Evolutionary Origins and Diversification of the Mycorrhizal Mutualists.</title>
        <authorList>
            <consortium name="DOE Joint Genome Institute"/>
            <consortium name="Mycorrhizal Genomics Consortium"/>
            <person name="Kohler A."/>
            <person name="Kuo A."/>
            <person name="Nagy L.G."/>
            <person name="Floudas D."/>
            <person name="Copeland A."/>
            <person name="Barry K.W."/>
            <person name="Cichocki N."/>
            <person name="Veneault-Fourrey C."/>
            <person name="LaButti K."/>
            <person name="Lindquist E.A."/>
            <person name="Lipzen A."/>
            <person name="Lundell T."/>
            <person name="Morin E."/>
            <person name="Murat C."/>
            <person name="Riley R."/>
            <person name="Ohm R."/>
            <person name="Sun H."/>
            <person name="Tunlid A."/>
            <person name="Henrissat B."/>
            <person name="Grigoriev I.V."/>
            <person name="Hibbett D.S."/>
            <person name="Martin F."/>
        </authorList>
    </citation>
    <scope>NUCLEOTIDE SEQUENCE [LARGE SCALE GENOMIC DNA]</scope>
    <source>
        <strain evidence="9 10">SS14</strain>
    </source>
</reference>